<organism evidence="2">
    <name type="scientific">Puccinia triticina (isolate 1-1 / race 1 (BBBD))</name>
    <name type="common">Brown leaf rust fungus</name>
    <dbReference type="NCBI Taxonomy" id="630390"/>
    <lineage>
        <taxon>Eukaryota</taxon>
        <taxon>Fungi</taxon>
        <taxon>Dikarya</taxon>
        <taxon>Basidiomycota</taxon>
        <taxon>Pucciniomycotina</taxon>
        <taxon>Pucciniomycetes</taxon>
        <taxon>Pucciniales</taxon>
        <taxon>Pucciniaceae</taxon>
        <taxon>Puccinia</taxon>
    </lineage>
</organism>
<dbReference type="EnsemblFungi" id="PTTG_26031-t43_1">
    <property type="protein sequence ID" value="PTTG_26031-t43_1-p1"/>
    <property type="gene ID" value="PTTG_26031"/>
</dbReference>
<proteinExistence type="predicted"/>
<reference evidence="2" key="1">
    <citation type="submission" date="2009-11" db="EMBL/GenBank/DDBJ databases">
        <authorList>
            <consortium name="The Broad Institute Genome Sequencing Platform"/>
            <person name="Ward D."/>
            <person name="Feldgarden M."/>
            <person name="Earl A."/>
            <person name="Young S.K."/>
            <person name="Zeng Q."/>
            <person name="Koehrsen M."/>
            <person name="Alvarado L."/>
            <person name="Berlin A."/>
            <person name="Bochicchio J."/>
            <person name="Borenstein D."/>
            <person name="Chapman S.B."/>
            <person name="Chen Z."/>
            <person name="Engels R."/>
            <person name="Freedman E."/>
            <person name="Gellesch M."/>
            <person name="Goldberg J."/>
            <person name="Griggs A."/>
            <person name="Gujja S."/>
            <person name="Heilman E."/>
            <person name="Heiman D."/>
            <person name="Hepburn T."/>
            <person name="Howarth C."/>
            <person name="Jen D."/>
            <person name="Larson L."/>
            <person name="Lewis B."/>
            <person name="Mehta T."/>
            <person name="Park D."/>
            <person name="Pearson M."/>
            <person name="Roberts A."/>
            <person name="Saif S."/>
            <person name="Shea T."/>
            <person name="Shenoy N."/>
            <person name="Sisk P."/>
            <person name="Stolte C."/>
            <person name="Sykes S."/>
            <person name="Thomson T."/>
            <person name="Walk T."/>
            <person name="White J."/>
            <person name="Yandava C."/>
            <person name="Izard J."/>
            <person name="Baranova O.V."/>
            <person name="Blanton J.M."/>
            <person name="Tanner A.C."/>
            <person name="Dewhirst F.E."/>
            <person name="Haas B."/>
            <person name="Nusbaum C."/>
            <person name="Birren B."/>
        </authorList>
    </citation>
    <scope>NUCLEOTIDE SEQUENCE [LARGE SCALE GENOMIC DNA]</scope>
    <source>
        <strain evidence="2">1-1 BBBD Race 1</strain>
    </source>
</reference>
<feature type="compositionally biased region" description="Low complexity" evidence="1">
    <location>
        <begin position="84"/>
        <end position="94"/>
    </location>
</feature>
<dbReference type="AlphaFoldDB" id="A0A180GYC6"/>
<reference evidence="3 4" key="3">
    <citation type="journal article" date="2017" name="G3 (Bethesda)">
        <title>Comparative analysis highlights variable genome content of wheat rusts and divergence of the mating loci.</title>
        <authorList>
            <person name="Cuomo C.A."/>
            <person name="Bakkeren G."/>
            <person name="Khalil H.B."/>
            <person name="Panwar V."/>
            <person name="Joly D."/>
            <person name="Linning R."/>
            <person name="Sakthikumar S."/>
            <person name="Song X."/>
            <person name="Adiconis X."/>
            <person name="Fan L."/>
            <person name="Goldberg J.M."/>
            <person name="Levin J.Z."/>
            <person name="Young S."/>
            <person name="Zeng Q."/>
            <person name="Anikster Y."/>
            <person name="Bruce M."/>
            <person name="Wang M."/>
            <person name="Yin C."/>
            <person name="McCallum B."/>
            <person name="Szabo L.J."/>
            <person name="Hulbert S."/>
            <person name="Chen X."/>
            <person name="Fellers J.P."/>
        </authorList>
    </citation>
    <scope>NUCLEOTIDE SEQUENCE</scope>
    <source>
        <strain evidence="4">Isolate 1-1 / race 1 (BBBD)</strain>
        <strain evidence="3">isolate 1-1 / race 1 (BBBD)</strain>
    </source>
</reference>
<keyword evidence="4" id="KW-1185">Reference proteome</keyword>
<reference evidence="2" key="2">
    <citation type="submission" date="2016-05" db="EMBL/GenBank/DDBJ databases">
        <title>Comparative analysis highlights variable genome content of wheat rusts and divergence of the mating loci.</title>
        <authorList>
            <person name="Cuomo C.A."/>
            <person name="Bakkeren G."/>
            <person name="Szabo L."/>
            <person name="Khalil H."/>
            <person name="Joly D."/>
            <person name="Goldberg J."/>
            <person name="Young S."/>
            <person name="Zeng Q."/>
            <person name="Fellers J."/>
        </authorList>
    </citation>
    <scope>NUCLEOTIDE SEQUENCE [LARGE SCALE GENOMIC DNA]</scope>
    <source>
        <strain evidence="2">1-1 BBBD Race 1</strain>
    </source>
</reference>
<dbReference type="Proteomes" id="UP000005240">
    <property type="component" value="Unassembled WGS sequence"/>
</dbReference>
<sequence length="103" mass="10954">MSTRRTTSSDQLLSLTDTEAVIQAANKAKRAAAAAEKQRQTSRPIDLPPTTTADSQQTSLLTLQLATTAIQTLAHNPLETHSFPPSLSTSLTLPQADGFPSSH</sequence>
<dbReference type="VEuPathDB" id="FungiDB:PTTG_26031"/>
<evidence type="ECO:0000256" key="1">
    <source>
        <dbReference type="SAM" id="MobiDB-lite"/>
    </source>
</evidence>
<gene>
    <name evidence="2" type="ORF">PTTG_26031</name>
</gene>
<evidence type="ECO:0000313" key="4">
    <source>
        <dbReference type="Proteomes" id="UP000005240"/>
    </source>
</evidence>
<feature type="region of interest" description="Disordered" evidence="1">
    <location>
        <begin position="32"/>
        <end position="56"/>
    </location>
</feature>
<protein>
    <submittedName>
        <fullName evidence="2 3">Uncharacterized protein</fullName>
    </submittedName>
</protein>
<feature type="region of interest" description="Disordered" evidence="1">
    <location>
        <begin position="76"/>
        <end position="103"/>
    </location>
</feature>
<name>A0A180GYC6_PUCT1</name>
<dbReference type="EMBL" id="ADAS02000013">
    <property type="protein sequence ID" value="OAV97369.1"/>
    <property type="molecule type" value="Genomic_DNA"/>
</dbReference>
<evidence type="ECO:0000313" key="3">
    <source>
        <dbReference type="EnsemblFungi" id="PTTG_26031-t43_1-p1"/>
    </source>
</evidence>
<evidence type="ECO:0000313" key="2">
    <source>
        <dbReference type="EMBL" id="OAV97369.1"/>
    </source>
</evidence>
<reference evidence="3" key="4">
    <citation type="submission" date="2025-05" db="UniProtKB">
        <authorList>
            <consortium name="EnsemblFungi"/>
        </authorList>
    </citation>
    <scope>IDENTIFICATION</scope>
    <source>
        <strain evidence="3">isolate 1-1 / race 1 (BBBD)</strain>
    </source>
</reference>
<accession>A0A180GYC6</accession>